<reference evidence="1 2" key="1">
    <citation type="submission" date="2020-08" db="EMBL/GenBank/DDBJ databases">
        <title>Genomic Encyclopedia of Type Strains, Phase IV (KMG-IV): sequencing the most valuable type-strain genomes for metagenomic binning, comparative biology and taxonomic classification.</title>
        <authorList>
            <person name="Goeker M."/>
        </authorList>
    </citation>
    <scope>NUCLEOTIDE SEQUENCE [LARGE SCALE GENOMIC DNA]</scope>
    <source>
        <strain evidence="1 2">DSM 45615</strain>
    </source>
</reference>
<evidence type="ECO:0000313" key="1">
    <source>
        <dbReference type="EMBL" id="MBB5137626.1"/>
    </source>
</evidence>
<dbReference type="Gene3D" id="1.25.10.10">
    <property type="entry name" value="Leucine-rich Repeat Variant"/>
    <property type="match status" value="1"/>
</dbReference>
<name>A0A840PFS1_9ACTN</name>
<keyword evidence="2" id="KW-1185">Reference proteome</keyword>
<dbReference type="SUPFAM" id="SSF48371">
    <property type="entry name" value="ARM repeat"/>
    <property type="match status" value="1"/>
</dbReference>
<dbReference type="InterPro" id="IPR016024">
    <property type="entry name" value="ARM-type_fold"/>
</dbReference>
<dbReference type="AlphaFoldDB" id="A0A840PFS1"/>
<gene>
    <name evidence="1" type="ORF">HNP84_007378</name>
</gene>
<dbReference type="Proteomes" id="UP000578449">
    <property type="component" value="Unassembled WGS sequence"/>
</dbReference>
<dbReference type="Pfam" id="PF13646">
    <property type="entry name" value="HEAT_2"/>
    <property type="match status" value="1"/>
</dbReference>
<sequence length="180" mass="19386">MASIGGTVRDLVTAALTDPDPDGAARWQAITLLQKRADHETFTEARRLCAGATSHERILGVDILGQLGRPGLPFAHRSMPVLRYIAASEHDVMVLYSVLIAFGHLKDPKALPSVIDLAAHPDSRVRYGAAYALPNVLGDPPDEEGLATLRKLADDPDEDVADWARLGMALVTGDLDDSDR</sequence>
<dbReference type="EMBL" id="JACHGN010000019">
    <property type="protein sequence ID" value="MBB5137626.1"/>
    <property type="molecule type" value="Genomic_DNA"/>
</dbReference>
<organism evidence="1 2">
    <name type="scientific">Thermocatellispora tengchongensis</name>
    <dbReference type="NCBI Taxonomy" id="1073253"/>
    <lineage>
        <taxon>Bacteria</taxon>
        <taxon>Bacillati</taxon>
        <taxon>Actinomycetota</taxon>
        <taxon>Actinomycetes</taxon>
        <taxon>Streptosporangiales</taxon>
        <taxon>Streptosporangiaceae</taxon>
        <taxon>Thermocatellispora</taxon>
    </lineage>
</organism>
<evidence type="ECO:0000313" key="2">
    <source>
        <dbReference type="Proteomes" id="UP000578449"/>
    </source>
</evidence>
<comment type="caution">
    <text evidence="1">The sequence shown here is derived from an EMBL/GenBank/DDBJ whole genome shotgun (WGS) entry which is preliminary data.</text>
</comment>
<accession>A0A840PFS1</accession>
<dbReference type="RefSeq" id="WP_185054529.1">
    <property type="nucleotide sequence ID" value="NZ_BAABIX010000038.1"/>
</dbReference>
<dbReference type="InterPro" id="IPR011989">
    <property type="entry name" value="ARM-like"/>
</dbReference>
<proteinExistence type="predicted"/>
<protein>
    <submittedName>
        <fullName evidence="1">HEAT repeat protein</fullName>
    </submittedName>
</protein>